<comment type="caution">
    <text evidence="2">The sequence shown here is derived from an EMBL/GenBank/DDBJ whole genome shotgun (WGS) entry which is preliminary data.</text>
</comment>
<dbReference type="Pfam" id="PF14336">
    <property type="entry name" value="GLUCM-like_C"/>
    <property type="match status" value="1"/>
</dbReference>
<dbReference type="PANTHER" id="PTHR32022:SF10">
    <property type="entry name" value="D-GLUTAMATE CYCLASE, MITOCHONDRIAL"/>
    <property type="match status" value="1"/>
</dbReference>
<sequence length="310" mass="32640">MGLDASEYVDKVVSVDYNARGVVDRLYTAARKHIRRPLCAAAAEKLENAESLLVVTGFRILRFGGRLETDGLVSASTLAACMEVFYKKKVSVAVDRGFEDVVASGLRAAGSRYSKVYGLPQTREGCSSAIAEIFEKTNTDVVVFIERPGANKLGLYHNAVGENVTSLHAPVDVVVNDLKGRRVAVVAYGDGGNEAGMGVVRDVVEKTVPYGGVCRCGCGGGIASSTSSDILVVSSVSDFGVYGTLALMKNQPINHVLMKVGDVISVLVGVGCVDARKGFGYLGVDGLDANSVISVVQLLSKATRSDVQPL</sequence>
<dbReference type="Gene3D" id="3.90.1640.20">
    <property type="entry name" value="TON_0340"/>
    <property type="match status" value="1"/>
</dbReference>
<reference evidence="2" key="1">
    <citation type="journal article" date="2020" name="mSystems">
        <title>Genome- and Community-Level Interaction Insights into Carbon Utilization and Element Cycling Functions of Hydrothermarchaeota in Hydrothermal Sediment.</title>
        <authorList>
            <person name="Zhou Z."/>
            <person name="Liu Y."/>
            <person name="Xu W."/>
            <person name="Pan J."/>
            <person name="Luo Z.H."/>
            <person name="Li M."/>
        </authorList>
    </citation>
    <scope>NUCLEOTIDE SEQUENCE [LARGE SCALE GENOMIC DNA]</scope>
    <source>
        <strain evidence="2">SpSt-1056</strain>
    </source>
</reference>
<protein>
    <submittedName>
        <fullName evidence="2">DUF4392 domain-containing protein</fullName>
    </submittedName>
</protein>
<dbReference type="PANTHER" id="PTHR32022">
    <property type="entry name" value="D-GLUTAMATE CYCLASE, MITOCHONDRIAL"/>
    <property type="match status" value="1"/>
</dbReference>
<gene>
    <name evidence="2" type="ORF">ENM11_05155</name>
</gene>
<organism evidence="2">
    <name type="scientific">Caldiarchaeum subterraneum</name>
    <dbReference type="NCBI Taxonomy" id="311458"/>
    <lineage>
        <taxon>Archaea</taxon>
        <taxon>Nitrososphaerota</taxon>
        <taxon>Candidatus Caldarchaeales</taxon>
        <taxon>Candidatus Caldarchaeaceae</taxon>
        <taxon>Candidatus Caldarchaeum</taxon>
    </lineage>
</organism>
<proteinExistence type="predicted"/>
<evidence type="ECO:0000259" key="1">
    <source>
        <dbReference type="Pfam" id="PF14336"/>
    </source>
</evidence>
<dbReference type="InterPro" id="IPR025504">
    <property type="entry name" value="GLUCM_C"/>
</dbReference>
<name>A0A7C5L7J5_CALS0</name>
<dbReference type="EMBL" id="DRWN01000038">
    <property type="protein sequence ID" value="HHK68525.1"/>
    <property type="molecule type" value="Genomic_DNA"/>
</dbReference>
<dbReference type="AlphaFoldDB" id="A0A7C5L7J5"/>
<accession>A0A7C5L7J5</accession>
<evidence type="ECO:0000313" key="2">
    <source>
        <dbReference type="EMBL" id="HHK68525.1"/>
    </source>
</evidence>
<feature type="domain" description="D-glutamate cyclase-like C-terminal" evidence="1">
    <location>
        <begin position="38"/>
        <end position="299"/>
    </location>
</feature>